<evidence type="ECO:0000256" key="1">
    <source>
        <dbReference type="SAM" id="MobiDB-lite"/>
    </source>
</evidence>
<reference evidence="2 4" key="2">
    <citation type="journal article" date="2013" name="Nature">
        <title>Insights into bilaterian evolution from three spiralian genomes.</title>
        <authorList>
            <person name="Simakov O."/>
            <person name="Marletaz F."/>
            <person name="Cho S.J."/>
            <person name="Edsinger-Gonzales E."/>
            <person name="Havlak P."/>
            <person name="Hellsten U."/>
            <person name="Kuo D.H."/>
            <person name="Larsson T."/>
            <person name="Lv J."/>
            <person name="Arendt D."/>
            <person name="Savage R."/>
            <person name="Osoegawa K."/>
            <person name="de Jong P."/>
            <person name="Grimwood J."/>
            <person name="Chapman J.A."/>
            <person name="Shapiro H."/>
            <person name="Aerts A."/>
            <person name="Otillar R.P."/>
            <person name="Terry A.Y."/>
            <person name="Boore J.L."/>
            <person name="Grigoriev I.V."/>
            <person name="Lindberg D.R."/>
            <person name="Seaver E.C."/>
            <person name="Weisblat D.A."/>
            <person name="Putnam N.H."/>
            <person name="Rokhsar D.S."/>
        </authorList>
    </citation>
    <scope>NUCLEOTIDE SEQUENCE</scope>
</reference>
<dbReference type="CTD" id="20207189"/>
<dbReference type="Proteomes" id="UP000015101">
    <property type="component" value="Unassembled WGS sequence"/>
</dbReference>
<evidence type="ECO:0000313" key="4">
    <source>
        <dbReference type="Proteomes" id="UP000015101"/>
    </source>
</evidence>
<dbReference type="InParanoid" id="T1FEE0"/>
<dbReference type="KEGG" id="hro:HELRODRAFT_179227"/>
<reference evidence="4" key="1">
    <citation type="submission" date="2012-12" db="EMBL/GenBank/DDBJ databases">
        <authorList>
            <person name="Hellsten U."/>
            <person name="Grimwood J."/>
            <person name="Chapman J.A."/>
            <person name="Shapiro H."/>
            <person name="Aerts A."/>
            <person name="Otillar R.P."/>
            <person name="Terry A.Y."/>
            <person name="Boore J.L."/>
            <person name="Simakov O."/>
            <person name="Marletaz F."/>
            <person name="Cho S.-J."/>
            <person name="Edsinger-Gonzales E."/>
            <person name="Havlak P."/>
            <person name="Kuo D.-H."/>
            <person name="Larsson T."/>
            <person name="Lv J."/>
            <person name="Arendt D."/>
            <person name="Savage R."/>
            <person name="Osoegawa K."/>
            <person name="de Jong P."/>
            <person name="Lindberg D.R."/>
            <person name="Seaver E.C."/>
            <person name="Weisblat D.A."/>
            <person name="Putnam N.H."/>
            <person name="Grigoriev I.V."/>
            <person name="Rokhsar D.S."/>
        </authorList>
    </citation>
    <scope>NUCLEOTIDE SEQUENCE</scope>
</reference>
<dbReference type="EnsemblMetazoa" id="HelroT179227">
    <property type="protein sequence ID" value="HelroP179227"/>
    <property type="gene ID" value="HelroG179227"/>
</dbReference>
<dbReference type="EMBL" id="KB097519">
    <property type="protein sequence ID" value="ESN95459.1"/>
    <property type="molecule type" value="Genomic_DNA"/>
</dbReference>
<dbReference type="EMBL" id="AMQM01006786">
    <property type="status" value="NOT_ANNOTATED_CDS"/>
    <property type="molecule type" value="Genomic_DNA"/>
</dbReference>
<keyword evidence="4" id="KW-1185">Reference proteome</keyword>
<gene>
    <name evidence="3" type="primary">20207189</name>
    <name evidence="2" type="ORF">HELRODRAFT_179227</name>
</gene>
<feature type="region of interest" description="Disordered" evidence="1">
    <location>
        <begin position="120"/>
        <end position="139"/>
    </location>
</feature>
<reference evidence="3" key="3">
    <citation type="submission" date="2015-06" db="UniProtKB">
        <authorList>
            <consortium name="EnsemblMetazoa"/>
        </authorList>
    </citation>
    <scope>IDENTIFICATION</scope>
</reference>
<sequence>MAKNDVGKNEELKPVEDEAVKKTYLQLLEVKIRCEKQKRDLIQPENQRIRKRGQRWKKKSYEARLHQLLEDEYQKTMKKVENWLELCEHHQLNGQHGNQLSDDDGYDDYVRETQTPLLELQEDHQDDYSFDNNSDDDSNRDAMKTMINMTRNLEINELDLKPTPTKNVTFKQVYV</sequence>
<dbReference type="AlphaFoldDB" id="T1FEE0"/>
<evidence type="ECO:0000313" key="3">
    <source>
        <dbReference type="EnsemblMetazoa" id="HelroP179227"/>
    </source>
</evidence>
<evidence type="ECO:0000313" key="2">
    <source>
        <dbReference type="EMBL" id="ESN95459.1"/>
    </source>
</evidence>
<organism evidence="3 4">
    <name type="scientific">Helobdella robusta</name>
    <name type="common">Californian leech</name>
    <dbReference type="NCBI Taxonomy" id="6412"/>
    <lineage>
        <taxon>Eukaryota</taxon>
        <taxon>Metazoa</taxon>
        <taxon>Spiralia</taxon>
        <taxon>Lophotrochozoa</taxon>
        <taxon>Annelida</taxon>
        <taxon>Clitellata</taxon>
        <taxon>Hirudinea</taxon>
        <taxon>Rhynchobdellida</taxon>
        <taxon>Glossiphoniidae</taxon>
        <taxon>Helobdella</taxon>
    </lineage>
</organism>
<accession>T1FEE0</accession>
<name>T1FEE0_HELRO</name>
<proteinExistence type="predicted"/>
<dbReference type="RefSeq" id="XP_009026334.1">
    <property type="nucleotide sequence ID" value="XM_009028086.1"/>
</dbReference>
<protein>
    <submittedName>
        <fullName evidence="2 3">Uncharacterized protein</fullName>
    </submittedName>
</protein>
<dbReference type="GeneID" id="20207189"/>
<dbReference type="HOGENOM" id="CLU_1534237_0_0_1"/>